<name>A0A8D1HKW7_PIG</name>
<evidence type="ECO:0008006" key="3">
    <source>
        <dbReference type="Google" id="ProtNLM"/>
    </source>
</evidence>
<sequence length="112" mass="13295">MRYHLTPVRMAIFNKSTNNKCWRGCGEKGILLHCWWECKLVQPLWKTVWRFLRKLNIELSYDQANPLLSIYLNKTLLEKDACTHMFIASLFTIAKTWKQPKCPSTDECVKKM</sequence>
<dbReference type="Ensembl" id="ENSSSCT00045030301.1">
    <property type="protein sequence ID" value="ENSSSCP00045020997.1"/>
    <property type="gene ID" value="ENSSSCG00045017811.1"/>
</dbReference>
<proteinExistence type="predicted"/>
<organism evidence="1 2">
    <name type="scientific">Sus scrofa</name>
    <name type="common">Pig</name>
    <dbReference type="NCBI Taxonomy" id="9823"/>
    <lineage>
        <taxon>Eukaryota</taxon>
        <taxon>Metazoa</taxon>
        <taxon>Chordata</taxon>
        <taxon>Craniata</taxon>
        <taxon>Vertebrata</taxon>
        <taxon>Euteleostomi</taxon>
        <taxon>Mammalia</taxon>
        <taxon>Eutheria</taxon>
        <taxon>Laurasiatheria</taxon>
        <taxon>Artiodactyla</taxon>
        <taxon>Suina</taxon>
        <taxon>Suidae</taxon>
        <taxon>Sus</taxon>
    </lineage>
</organism>
<evidence type="ECO:0000313" key="1">
    <source>
        <dbReference type="Ensembl" id="ENSSSCP00045020997.1"/>
    </source>
</evidence>
<evidence type="ECO:0000313" key="2">
    <source>
        <dbReference type="Proteomes" id="UP000694728"/>
    </source>
</evidence>
<reference evidence="1" key="1">
    <citation type="submission" date="2025-08" db="UniProtKB">
        <authorList>
            <consortium name="Ensembl"/>
        </authorList>
    </citation>
    <scope>IDENTIFICATION</scope>
</reference>
<dbReference type="Proteomes" id="UP000694728">
    <property type="component" value="Unplaced"/>
</dbReference>
<protein>
    <recommendedName>
        <fullName evidence="3">Reverse transcriptase zinc-binding domain-containing protein</fullName>
    </recommendedName>
</protein>
<dbReference type="AlphaFoldDB" id="A0A8D1HKW7"/>
<accession>A0A8D1HKW7</accession>